<evidence type="ECO:0000259" key="6">
    <source>
        <dbReference type="Pfam" id="PF01778"/>
    </source>
</evidence>
<dbReference type="Proteomes" id="UP001211907">
    <property type="component" value="Unassembled WGS sequence"/>
</dbReference>
<dbReference type="Pfam" id="PF01778">
    <property type="entry name" value="Ribosomal_L28e"/>
    <property type="match status" value="1"/>
</dbReference>
<reference evidence="7" key="1">
    <citation type="submission" date="2020-05" db="EMBL/GenBank/DDBJ databases">
        <title>Phylogenomic resolution of chytrid fungi.</title>
        <authorList>
            <person name="Stajich J.E."/>
            <person name="Amses K."/>
            <person name="Simmons R."/>
            <person name="Seto K."/>
            <person name="Myers J."/>
            <person name="Bonds A."/>
            <person name="Quandt C.A."/>
            <person name="Barry K."/>
            <person name="Liu P."/>
            <person name="Grigoriev I."/>
            <person name="Longcore J.E."/>
            <person name="James T.Y."/>
        </authorList>
    </citation>
    <scope>NUCLEOTIDE SEQUENCE</scope>
    <source>
        <strain evidence="7">JEL0513</strain>
    </source>
</reference>
<feature type="domain" description="Ribosomal eL28/Mak16" evidence="6">
    <location>
        <begin position="7"/>
        <end position="119"/>
    </location>
</feature>
<feature type="region of interest" description="Disordered" evidence="5">
    <location>
        <begin position="203"/>
        <end position="225"/>
    </location>
</feature>
<keyword evidence="3 4" id="KW-0539">Nucleus</keyword>
<evidence type="ECO:0000256" key="3">
    <source>
        <dbReference type="ARBA" id="ARBA00023242"/>
    </source>
</evidence>
<protein>
    <recommendedName>
        <fullName evidence="4">Protein MAK16</fullName>
    </recommendedName>
</protein>
<evidence type="ECO:0000313" key="8">
    <source>
        <dbReference type="Proteomes" id="UP001211907"/>
    </source>
</evidence>
<dbReference type="GO" id="GO:0000470">
    <property type="term" value="P:maturation of LSU-rRNA"/>
    <property type="evidence" value="ECO:0007669"/>
    <property type="project" value="TreeGrafter"/>
</dbReference>
<dbReference type="InterPro" id="IPR029004">
    <property type="entry name" value="Ribosomal_eL28/Mak16"/>
</dbReference>
<dbReference type="EMBL" id="JADGJH010001556">
    <property type="protein sequence ID" value="KAJ3112312.1"/>
    <property type="molecule type" value="Genomic_DNA"/>
</dbReference>
<dbReference type="Pfam" id="PF04874">
    <property type="entry name" value="Mak16"/>
    <property type="match status" value="1"/>
</dbReference>
<sequence>MAQVDEVIWKVINNQFCSYKVKIETNVFCRNEYSVTGLCNRQSCPLANSRYATIKEEQGQLYLYMKTIERAHTPAKLWEKIKLSKNYAQALEQIDTELQHWPKFVIHKCKQRATKLTQYIIRTRRLIIKGSNKKTETINKKVERRESRREAKAESAARLEISIEKELMERLRKGVYNNGEGMVNLNQSVFEKALDRIEDEIEDDLEEQIDDDDEEGDYEFEEEDEKDVDILTREFVSDPSDDETDDDIEDSAQGISTKKSLGLIAKRKRTSLTTNYDADSDDEEKNVQKKLSIKKPKARVNVEYEEELEGPIASTHVSK</sequence>
<comment type="caution">
    <text evidence="7">The sequence shown here is derived from an EMBL/GenBank/DDBJ whole genome shotgun (WGS) entry which is preliminary data.</text>
</comment>
<dbReference type="PIRSF" id="PIRSF003352">
    <property type="entry name" value="MAK16"/>
    <property type="match status" value="1"/>
</dbReference>
<keyword evidence="8" id="KW-1185">Reference proteome</keyword>
<dbReference type="InterPro" id="IPR006958">
    <property type="entry name" value="Mak16"/>
</dbReference>
<evidence type="ECO:0000256" key="1">
    <source>
        <dbReference type="ARBA" id="ARBA00004123"/>
    </source>
</evidence>
<comment type="similarity">
    <text evidence="2 4">Belongs to the MAK16 family.</text>
</comment>
<dbReference type="GO" id="GO:0000460">
    <property type="term" value="P:maturation of 5.8S rRNA"/>
    <property type="evidence" value="ECO:0007669"/>
    <property type="project" value="TreeGrafter"/>
</dbReference>
<dbReference type="Gene3D" id="3.30.390.110">
    <property type="match status" value="1"/>
</dbReference>
<accession>A0AAD5SVU6</accession>
<proteinExistence type="inferred from homology"/>
<feature type="region of interest" description="Disordered" evidence="5">
    <location>
        <begin position="236"/>
        <end position="255"/>
    </location>
</feature>
<name>A0AAD5SVU6_9FUNG</name>
<comment type="subcellular location">
    <subcellularLocation>
        <location evidence="1">Nucleus</location>
    </subcellularLocation>
</comment>
<dbReference type="GO" id="GO:0030687">
    <property type="term" value="C:preribosome, large subunit precursor"/>
    <property type="evidence" value="ECO:0007669"/>
    <property type="project" value="TreeGrafter"/>
</dbReference>
<feature type="compositionally biased region" description="Acidic residues" evidence="5">
    <location>
        <begin position="239"/>
        <end position="250"/>
    </location>
</feature>
<dbReference type="PANTHER" id="PTHR23405:SF4">
    <property type="entry name" value="PROTEIN MAK16 HOMOLOG"/>
    <property type="match status" value="1"/>
</dbReference>
<gene>
    <name evidence="7" type="ORF">HK100_002384</name>
</gene>
<evidence type="ECO:0000256" key="2">
    <source>
        <dbReference type="ARBA" id="ARBA00005514"/>
    </source>
</evidence>
<dbReference type="AlphaFoldDB" id="A0AAD5SVU6"/>
<dbReference type="GO" id="GO:0005730">
    <property type="term" value="C:nucleolus"/>
    <property type="evidence" value="ECO:0007669"/>
    <property type="project" value="UniProtKB-UniRule"/>
</dbReference>
<dbReference type="FunFam" id="3.30.390.110:FF:000001">
    <property type="entry name" value="Protein MAK16 homolog"/>
    <property type="match status" value="1"/>
</dbReference>
<organism evidence="7 8">
    <name type="scientific">Physocladia obscura</name>
    <dbReference type="NCBI Taxonomy" id="109957"/>
    <lineage>
        <taxon>Eukaryota</taxon>
        <taxon>Fungi</taxon>
        <taxon>Fungi incertae sedis</taxon>
        <taxon>Chytridiomycota</taxon>
        <taxon>Chytridiomycota incertae sedis</taxon>
        <taxon>Chytridiomycetes</taxon>
        <taxon>Chytridiales</taxon>
        <taxon>Chytriomycetaceae</taxon>
        <taxon>Physocladia</taxon>
    </lineage>
</organism>
<evidence type="ECO:0000256" key="5">
    <source>
        <dbReference type="SAM" id="MobiDB-lite"/>
    </source>
</evidence>
<evidence type="ECO:0000256" key="4">
    <source>
        <dbReference type="PIRNR" id="PIRNR003352"/>
    </source>
</evidence>
<evidence type="ECO:0000313" key="7">
    <source>
        <dbReference type="EMBL" id="KAJ3112312.1"/>
    </source>
</evidence>
<dbReference type="PANTHER" id="PTHR23405">
    <property type="entry name" value="MAINTENANCE OF KILLER 16 MAK16 PROTEIN-RELATED"/>
    <property type="match status" value="1"/>
</dbReference>